<protein>
    <recommendedName>
        <fullName evidence="4">BAR domain family protein</fullName>
    </recommendedName>
</protein>
<evidence type="ECO:0000313" key="3">
    <source>
        <dbReference type="Proteomes" id="UP000274082"/>
    </source>
</evidence>
<dbReference type="VEuPathDB" id="TriTrypDB:LDHU3_23.1530"/>
<reference evidence="2 3" key="1">
    <citation type="journal article" date="2018" name="Sci. Rep.">
        <title>A complete Leishmania donovani reference genome identifies novel genetic variations associated with virulence.</title>
        <authorList>
            <person name="Lypaczewski P."/>
            <person name="Hoshizaki J."/>
            <person name="Zhang W.-W."/>
            <person name="McCall L.-I."/>
            <person name="Torcivia-Rodriguez J."/>
            <person name="Simonyan V."/>
            <person name="Kaur A."/>
            <person name="Dewar K."/>
            <person name="Matlashewski G."/>
        </authorList>
    </citation>
    <scope>NUCLEOTIDE SEQUENCE [LARGE SCALE GENOMIC DNA]</scope>
    <source>
        <strain evidence="2 3">LdCL</strain>
    </source>
</reference>
<dbReference type="AlphaFoldDB" id="A0A3Q8ICQ5"/>
<feature type="region of interest" description="Disordered" evidence="1">
    <location>
        <begin position="571"/>
        <end position="671"/>
    </location>
</feature>
<feature type="region of interest" description="Disordered" evidence="1">
    <location>
        <begin position="337"/>
        <end position="359"/>
    </location>
</feature>
<sequence>MLNAKSPSPTNSNYDFALRHERVKLIARALKQFGVYITRTTQAMREVASCLSLVGQSYHEVAQCVNNTNPHSGVDRDCYISFNRQLVESYGANLQNAATLFSAEMMNIKNGEQFLSYNKSVHRTVMARLHDVLKMAQRTRDLGDDVKAELKKATSWRKVVSRKEAKYIRKGRPLTESKLYVKQSEKMRKHDQAYEAKLRTFDTEYESLMQRQLYVAGHTMDDFLDMNTVYLSHILKVLGCLAPNGAEAIQKMLDSGEKLSDLLGIAPEDQLGCRLRAQNVDVLNSSNVTPVKRGVGATPGKGSPAKSSCCGSSHNFTSYYQNRRQAALYVEGAPPTARALGGDSGGSSEPYHTLSGTPQRQLISNQTLSRATFGSAEICRAVSRSYSAAEPAAPSPLQSPSFPAAVPRVDAAPVPYVKQVAIGLHASCGSPGTTTDAAKQACPAGNAAPAAWVVETSGRRGSARGATNARTTGELSLGHAQFGDGNTAVGAPPAACLAPAPPLAQYSEERPMERPLDRSEVPAAQAAMFGLDGARSAEPFDDQLVADSCRRTSLLPLKPIALFPLDVSESSISRKVAPRTSAATTSVTNPSTQQRSRRDRKKHKTKVAAAARGGAPLPGTASAPPDEDTMSRSTSTQSQEALESSIHGYHAAHDHCPPPQQLHNLKQHPQRDTAPVSLAHFQMGLTGCSGDAPCQWRNDGLCSETGGVSGRSQHLSTSHGLDSPTPTPQPFALGTHAWEDSQVRSCSPA</sequence>
<gene>
    <name evidence="2" type="ORF">LdCL_230018900</name>
</gene>
<dbReference type="PANTHER" id="PTHR38148:SF3">
    <property type="entry name" value="BAR DOMAIN-CONTAINING PROTEIN"/>
    <property type="match status" value="1"/>
</dbReference>
<dbReference type="VEuPathDB" id="TriTrypDB:LdCL_230018900"/>
<feature type="compositionally biased region" description="Polar residues" evidence="1">
    <location>
        <begin position="631"/>
        <end position="642"/>
    </location>
</feature>
<proteinExistence type="predicted"/>
<dbReference type="EMBL" id="CP029522">
    <property type="protein sequence ID" value="AYU79000.1"/>
    <property type="molecule type" value="Genomic_DNA"/>
</dbReference>
<keyword evidence="3" id="KW-1185">Reference proteome</keyword>
<dbReference type="VEuPathDB" id="TriTrypDB:LdBPK_231160.1"/>
<accession>A0A3Q8ICQ5</accession>
<evidence type="ECO:0000256" key="1">
    <source>
        <dbReference type="SAM" id="MobiDB-lite"/>
    </source>
</evidence>
<name>A0A3Q8ICQ5_LEIDO</name>
<feature type="region of interest" description="Disordered" evidence="1">
    <location>
        <begin position="705"/>
        <end position="733"/>
    </location>
</feature>
<organism evidence="2 3">
    <name type="scientific">Leishmania donovani</name>
    <dbReference type="NCBI Taxonomy" id="5661"/>
    <lineage>
        <taxon>Eukaryota</taxon>
        <taxon>Discoba</taxon>
        <taxon>Euglenozoa</taxon>
        <taxon>Kinetoplastea</taxon>
        <taxon>Metakinetoplastina</taxon>
        <taxon>Trypanosomatida</taxon>
        <taxon>Trypanosomatidae</taxon>
        <taxon>Leishmaniinae</taxon>
        <taxon>Leishmania</taxon>
    </lineage>
</organism>
<feature type="compositionally biased region" description="Polar residues" evidence="1">
    <location>
        <begin position="581"/>
        <end position="594"/>
    </location>
</feature>
<dbReference type="OrthoDB" id="262858at2759"/>
<evidence type="ECO:0000313" key="2">
    <source>
        <dbReference type="EMBL" id="AYU79000.1"/>
    </source>
</evidence>
<dbReference type="PANTHER" id="PTHR38148">
    <property type="entry name" value="BAR DOMAIN-CONTAINING PROTEIN"/>
    <property type="match status" value="1"/>
</dbReference>
<evidence type="ECO:0008006" key="4">
    <source>
        <dbReference type="Google" id="ProtNLM"/>
    </source>
</evidence>
<dbReference type="Proteomes" id="UP000274082">
    <property type="component" value="Chromosome 23"/>
</dbReference>
<feature type="compositionally biased region" description="Polar residues" evidence="1">
    <location>
        <begin position="710"/>
        <end position="720"/>
    </location>
</feature>
<feature type="compositionally biased region" description="Basic residues" evidence="1">
    <location>
        <begin position="595"/>
        <end position="606"/>
    </location>
</feature>
<feature type="compositionally biased region" description="Low complexity" evidence="1">
    <location>
        <begin position="608"/>
        <end position="621"/>
    </location>
</feature>